<evidence type="ECO:0000313" key="2">
    <source>
        <dbReference type="Proteomes" id="UP001153365"/>
    </source>
</evidence>
<gene>
    <name evidence="1" type="ORF">PPACK8108_LOCUS1137</name>
</gene>
<sequence>MPKPQRNPSGHLTTEYYSIICMWLSKPLSFSACFCQAGITTIGRPPASKENSYALMAAEVKQNSKFGPKIPSKQMKDHFKTYKANEDDQSKGIIKISQTLKIICPCFEQMDVIYGSQPNITPPSVADTHNNSIETITKADEHIDDGGHQRHPGLMHPNQPRESYTLTPITESNPGKNTAARQELGLRFKAQPLNPVQPEFLTYTGPVQ</sequence>
<comment type="caution">
    <text evidence="1">The sequence shown here is derived from an EMBL/GenBank/DDBJ whole genome shotgun (WGS) entry which is preliminary data.</text>
</comment>
<reference evidence="1" key="1">
    <citation type="submission" date="2022-06" db="EMBL/GenBank/DDBJ databases">
        <authorList>
            <consortium name="SYNGENTA / RWTH Aachen University"/>
        </authorList>
    </citation>
    <scope>NUCLEOTIDE SEQUENCE</scope>
</reference>
<dbReference type="AlphaFoldDB" id="A0AAV0AI96"/>
<evidence type="ECO:0000313" key="1">
    <source>
        <dbReference type="EMBL" id="CAH7666786.1"/>
    </source>
</evidence>
<organism evidence="1 2">
    <name type="scientific">Phakopsora pachyrhizi</name>
    <name type="common">Asian soybean rust disease fungus</name>
    <dbReference type="NCBI Taxonomy" id="170000"/>
    <lineage>
        <taxon>Eukaryota</taxon>
        <taxon>Fungi</taxon>
        <taxon>Dikarya</taxon>
        <taxon>Basidiomycota</taxon>
        <taxon>Pucciniomycotina</taxon>
        <taxon>Pucciniomycetes</taxon>
        <taxon>Pucciniales</taxon>
        <taxon>Phakopsoraceae</taxon>
        <taxon>Phakopsora</taxon>
    </lineage>
</organism>
<protein>
    <submittedName>
        <fullName evidence="1">Uncharacterized protein</fullName>
    </submittedName>
</protein>
<dbReference type="Proteomes" id="UP001153365">
    <property type="component" value="Unassembled WGS sequence"/>
</dbReference>
<proteinExistence type="predicted"/>
<name>A0AAV0AI96_PHAPC</name>
<keyword evidence="2" id="KW-1185">Reference proteome</keyword>
<dbReference type="EMBL" id="CALTRL010000149">
    <property type="protein sequence ID" value="CAH7666786.1"/>
    <property type="molecule type" value="Genomic_DNA"/>
</dbReference>
<accession>A0AAV0AI96</accession>